<comment type="caution">
    <text evidence="1">The sequence shown here is derived from an EMBL/GenBank/DDBJ whole genome shotgun (WGS) entry which is preliminary data.</text>
</comment>
<sequence length="150" mass="16963">MQLITLTAPDGHRERWDSALLVNALDQLYSYLIDLNQDKISTLAQQVEEFVGNDPSRVRGALVYAQSVKDGTFQKLALISNNGERSMNRIFFLLRSLDRDSGIYRSEDGRSVDDNDMITMIRQVAGHDQKTIKRLAALAQLYIEDNSLGE</sequence>
<reference evidence="1 2" key="2">
    <citation type="submission" date="2023-06" db="EMBL/GenBank/DDBJ databases">
        <authorList>
            <person name="Zeman M."/>
            <person name="Kubasova T."/>
            <person name="Jahodarova E."/>
            <person name="Nykrynova M."/>
            <person name="Rychlik I."/>
        </authorList>
    </citation>
    <scope>NUCLEOTIDE SEQUENCE [LARGE SCALE GENOMIC DNA]</scope>
    <source>
        <strain evidence="1 2">161_Gplus</strain>
    </source>
</reference>
<dbReference type="EMBL" id="JAUDDW010000018">
    <property type="protein sequence ID" value="MDM8266655.1"/>
    <property type="molecule type" value="Genomic_DNA"/>
</dbReference>
<gene>
    <name evidence="1" type="ORF">QUW44_05710</name>
</gene>
<evidence type="ECO:0000313" key="1">
    <source>
        <dbReference type="EMBL" id="MDM8266655.1"/>
    </source>
</evidence>
<reference evidence="2" key="1">
    <citation type="submission" date="2023-06" db="EMBL/GenBank/DDBJ databases">
        <title>Identification and characterization of horizontal gene transfer across gut microbiota members of farm animals based on homology search.</title>
        <authorList>
            <person name="Zeman M."/>
            <person name="Kubasova T."/>
            <person name="Jahodarova E."/>
            <person name="Nykrynova M."/>
            <person name="Rychlik I."/>
        </authorList>
    </citation>
    <scope>NUCLEOTIDE SEQUENCE [LARGE SCALE GENOMIC DNA]</scope>
    <source>
        <strain evidence="2">161_Gplus</strain>
    </source>
</reference>
<name>A0ABT7UY73_9LACO</name>
<protein>
    <submittedName>
        <fullName evidence="1">Uncharacterized protein</fullName>
    </submittedName>
</protein>
<organism evidence="1 2">
    <name type="scientific">Limosilactobacillus pontis</name>
    <dbReference type="NCBI Taxonomy" id="35787"/>
    <lineage>
        <taxon>Bacteria</taxon>
        <taxon>Bacillati</taxon>
        <taxon>Bacillota</taxon>
        <taxon>Bacilli</taxon>
        <taxon>Lactobacillales</taxon>
        <taxon>Lactobacillaceae</taxon>
        <taxon>Limosilactobacillus</taxon>
    </lineage>
</organism>
<accession>A0ABT7UY73</accession>
<proteinExistence type="predicted"/>
<evidence type="ECO:0000313" key="2">
    <source>
        <dbReference type="Proteomes" id="UP001529343"/>
    </source>
</evidence>
<dbReference type="Proteomes" id="UP001529343">
    <property type="component" value="Unassembled WGS sequence"/>
</dbReference>
<dbReference type="RefSeq" id="WP_289586202.1">
    <property type="nucleotide sequence ID" value="NZ_JAUDDW010000018.1"/>
</dbReference>
<keyword evidence="2" id="KW-1185">Reference proteome</keyword>